<dbReference type="GO" id="GO:0046872">
    <property type="term" value="F:metal ion binding"/>
    <property type="evidence" value="ECO:0007669"/>
    <property type="project" value="UniProtKB-KW"/>
</dbReference>
<feature type="binding site" evidence="16">
    <location>
        <position position="130"/>
    </location>
    <ligand>
        <name>K(+)</name>
        <dbReference type="ChEBI" id="CHEBI:29103"/>
    </ligand>
</feature>
<comment type="subunit">
    <text evidence="5 16">Homodimer.</text>
</comment>
<dbReference type="SUPFAM" id="SSF53067">
    <property type="entry name" value="Actin-like ATPase domain"/>
    <property type="match status" value="2"/>
</dbReference>
<evidence type="ECO:0000256" key="2">
    <source>
        <dbReference type="ARBA" id="ARBA00001958"/>
    </source>
</evidence>
<keyword evidence="8 16" id="KW-0808">Transferase</keyword>
<keyword evidence="13 16" id="KW-0173">Coenzyme A biosynthesis</keyword>
<evidence type="ECO:0000256" key="16">
    <source>
        <dbReference type="HAMAP-Rule" id="MF_01274"/>
    </source>
</evidence>
<organism evidence="17 18">
    <name type="scientific">Iodidimonas nitroreducens</name>
    <dbReference type="NCBI Taxonomy" id="1236968"/>
    <lineage>
        <taxon>Bacteria</taxon>
        <taxon>Pseudomonadati</taxon>
        <taxon>Pseudomonadota</taxon>
        <taxon>Alphaproteobacteria</taxon>
        <taxon>Iodidimonadales</taxon>
        <taxon>Iodidimonadaceae</taxon>
        <taxon>Iodidimonas</taxon>
    </lineage>
</organism>
<protein>
    <recommendedName>
        <fullName evidence="15 16">Type III pantothenate kinase</fullName>
        <ecNumber evidence="6 16">2.7.1.33</ecNumber>
    </recommendedName>
    <alternativeName>
        <fullName evidence="16">PanK-III</fullName>
    </alternativeName>
    <alternativeName>
        <fullName evidence="16">Pantothenic acid kinase</fullName>
    </alternativeName>
</protein>
<sequence length="267" mass="28805">MLLAIDQGNTNTVFALLDGDAIIRKWRISTDEKRTADEYMVWISALLKLSEMSVSDIQGAVIATVVPQGKLNLVLLCRRYFQCDPLVVGDPNVDLGVDVRVHNPQEVGADRLVNAVAADHIYGGPLVIVDFGTATTFDVIGGDGAYLGGVISPGINLSLKALHEAAAKLPRIAVEAPLSDRVTGRSTLEAMQSGVFWGYVGLVDGINERLRAEHATDMKVIATGGLAKIFYGRAKSIDQVDHDLTIAGMRLLFIKNQHKCTPVPDED</sequence>
<dbReference type="Pfam" id="PF03309">
    <property type="entry name" value="Pan_kinase"/>
    <property type="match status" value="1"/>
</dbReference>
<dbReference type="NCBIfam" id="NF009855">
    <property type="entry name" value="PRK13321.1"/>
    <property type="match status" value="1"/>
</dbReference>
<evidence type="ECO:0000256" key="12">
    <source>
        <dbReference type="ARBA" id="ARBA00022958"/>
    </source>
</evidence>
<dbReference type="HAMAP" id="MF_01274">
    <property type="entry name" value="Pantothen_kinase_3"/>
    <property type="match status" value="1"/>
</dbReference>
<dbReference type="GO" id="GO:0004594">
    <property type="term" value="F:pantothenate kinase activity"/>
    <property type="evidence" value="ECO:0007669"/>
    <property type="project" value="UniProtKB-UniRule"/>
</dbReference>
<comment type="catalytic activity">
    <reaction evidence="1 16">
        <text>(R)-pantothenate + ATP = (R)-4'-phosphopantothenate + ADP + H(+)</text>
        <dbReference type="Rhea" id="RHEA:16373"/>
        <dbReference type="ChEBI" id="CHEBI:10986"/>
        <dbReference type="ChEBI" id="CHEBI:15378"/>
        <dbReference type="ChEBI" id="CHEBI:29032"/>
        <dbReference type="ChEBI" id="CHEBI:30616"/>
        <dbReference type="ChEBI" id="CHEBI:456216"/>
        <dbReference type="EC" id="2.7.1.33"/>
    </reaction>
</comment>
<name>A0A5A7N4M3_9PROT</name>
<evidence type="ECO:0000256" key="10">
    <source>
        <dbReference type="ARBA" id="ARBA00022777"/>
    </source>
</evidence>
<dbReference type="EC" id="2.7.1.33" evidence="6 16"/>
<proteinExistence type="inferred from homology"/>
<gene>
    <name evidence="16 17" type="primary">coaX</name>
    <name evidence="17" type="ORF">JCM17846_07600</name>
</gene>
<comment type="pathway">
    <text evidence="4 16">Cofactor biosynthesis; coenzyme A biosynthesis; CoA from (R)-pantothenate: step 1/5.</text>
</comment>
<comment type="caution">
    <text evidence="17">The sequence shown here is derived from an EMBL/GenBank/DDBJ whole genome shotgun (WGS) entry which is preliminary data.</text>
</comment>
<evidence type="ECO:0000313" key="18">
    <source>
        <dbReference type="Proteomes" id="UP000324996"/>
    </source>
</evidence>
<evidence type="ECO:0000256" key="14">
    <source>
        <dbReference type="ARBA" id="ARBA00038036"/>
    </source>
</evidence>
<keyword evidence="7 16" id="KW-0963">Cytoplasm</keyword>
<comment type="subcellular location">
    <subcellularLocation>
        <location evidence="3 16">Cytoplasm</location>
    </subcellularLocation>
</comment>
<dbReference type="EMBL" id="BKCN01000002">
    <property type="protein sequence ID" value="GER03078.1"/>
    <property type="molecule type" value="Genomic_DNA"/>
</dbReference>
<evidence type="ECO:0000256" key="3">
    <source>
        <dbReference type="ARBA" id="ARBA00004496"/>
    </source>
</evidence>
<evidence type="ECO:0000313" key="17">
    <source>
        <dbReference type="EMBL" id="GER03078.1"/>
    </source>
</evidence>
<dbReference type="Proteomes" id="UP000324996">
    <property type="component" value="Unassembled WGS sequence"/>
</dbReference>
<comment type="caution">
    <text evidence="16">Lacks conserved residue(s) required for the propagation of feature annotation.</text>
</comment>
<evidence type="ECO:0000256" key="13">
    <source>
        <dbReference type="ARBA" id="ARBA00022993"/>
    </source>
</evidence>
<feature type="binding site" evidence="16">
    <location>
        <begin position="6"/>
        <end position="13"/>
    </location>
    <ligand>
        <name>ATP</name>
        <dbReference type="ChEBI" id="CHEBI:30616"/>
    </ligand>
</feature>
<dbReference type="Gene3D" id="3.30.420.40">
    <property type="match status" value="2"/>
</dbReference>
<dbReference type="NCBIfam" id="TIGR00671">
    <property type="entry name" value="baf"/>
    <property type="match status" value="1"/>
</dbReference>
<evidence type="ECO:0000256" key="7">
    <source>
        <dbReference type="ARBA" id="ARBA00022490"/>
    </source>
</evidence>
<keyword evidence="11 16" id="KW-0067">ATP-binding</keyword>
<dbReference type="RefSeq" id="WP_042084442.1">
    <property type="nucleotide sequence ID" value="NZ_BKCN01000002.1"/>
</dbReference>
<keyword evidence="10 16" id="KW-0418">Kinase</keyword>
<dbReference type="UniPathway" id="UPA00241">
    <property type="reaction ID" value="UER00352"/>
</dbReference>
<dbReference type="GO" id="GO:0015937">
    <property type="term" value="P:coenzyme A biosynthetic process"/>
    <property type="evidence" value="ECO:0007669"/>
    <property type="project" value="UniProtKB-UniRule"/>
</dbReference>
<comment type="cofactor">
    <cofactor evidence="2">
        <name>K(+)</name>
        <dbReference type="ChEBI" id="CHEBI:29103"/>
    </cofactor>
</comment>
<comment type="cofactor">
    <cofactor evidence="16">
        <name>NH4(+)</name>
        <dbReference type="ChEBI" id="CHEBI:28938"/>
    </cofactor>
    <cofactor evidence="16">
        <name>K(+)</name>
        <dbReference type="ChEBI" id="CHEBI:29103"/>
    </cofactor>
    <text evidence="16">A monovalent cation. Ammonium or potassium.</text>
</comment>
<evidence type="ECO:0000256" key="8">
    <source>
        <dbReference type="ARBA" id="ARBA00022679"/>
    </source>
</evidence>
<dbReference type="PANTHER" id="PTHR34265:SF1">
    <property type="entry name" value="TYPE III PANTOTHENATE KINASE"/>
    <property type="match status" value="1"/>
</dbReference>
<comment type="function">
    <text evidence="16">Catalyzes the phosphorylation of pantothenate (Pan), the first step in CoA biosynthesis.</text>
</comment>
<dbReference type="NCBIfam" id="NF009848">
    <property type="entry name" value="PRK13318.1-6"/>
    <property type="match status" value="1"/>
</dbReference>
<dbReference type="InterPro" id="IPR004619">
    <property type="entry name" value="Type_III_PanK"/>
</dbReference>
<feature type="binding site" evidence="16">
    <location>
        <position position="133"/>
    </location>
    <ligand>
        <name>ATP</name>
        <dbReference type="ChEBI" id="CHEBI:30616"/>
    </ligand>
</feature>
<evidence type="ECO:0000256" key="11">
    <source>
        <dbReference type="ARBA" id="ARBA00022840"/>
    </source>
</evidence>
<dbReference type="AlphaFoldDB" id="A0A5A7N4M3"/>
<dbReference type="PANTHER" id="PTHR34265">
    <property type="entry name" value="TYPE III PANTOTHENATE KINASE"/>
    <property type="match status" value="1"/>
</dbReference>
<evidence type="ECO:0000256" key="15">
    <source>
        <dbReference type="ARBA" id="ARBA00040883"/>
    </source>
</evidence>
<evidence type="ECO:0000256" key="9">
    <source>
        <dbReference type="ARBA" id="ARBA00022741"/>
    </source>
</evidence>
<dbReference type="GO" id="GO:0005524">
    <property type="term" value="F:ATP binding"/>
    <property type="evidence" value="ECO:0007669"/>
    <property type="project" value="UniProtKB-UniRule"/>
</dbReference>
<dbReference type="InterPro" id="IPR043129">
    <property type="entry name" value="ATPase_NBD"/>
</dbReference>
<keyword evidence="18" id="KW-1185">Reference proteome</keyword>
<feature type="active site" description="Proton acceptor" evidence="16">
    <location>
        <position position="110"/>
    </location>
</feature>
<feature type="binding site" evidence="16">
    <location>
        <position position="187"/>
    </location>
    <ligand>
        <name>substrate</name>
    </ligand>
</feature>
<accession>A0A5A7N4M3</accession>
<feature type="binding site" evidence="16">
    <location>
        <begin position="108"/>
        <end position="111"/>
    </location>
    <ligand>
        <name>substrate</name>
    </ligand>
</feature>
<keyword evidence="16" id="KW-0479">Metal-binding</keyword>
<keyword evidence="12 16" id="KW-0630">Potassium</keyword>
<dbReference type="CDD" id="cd24015">
    <property type="entry name" value="ASKHA_NBD_PanK-III"/>
    <property type="match status" value="1"/>
</dbReference>
<keyword evidence="9 16" id="KW-0547">Nucleotide-binding</keyword>
<comment type="similarity">
    <text evidence="14 16">Belongs to the type III pantothenate kinase family.</text>
</comment>
<evidence type="ECO:0000256" key="4">
    <source>
        <dbReference type="ARBA" id="ARBA00005225"/>
    </source>
</evidence>
<evidence type="ECO:0000256" key="5">
    <source>
        <dbReference type="ARBA" id="ARBA00011738"/>
    </source>
</evidence>
<dbReference type="GO" id="GO:0005737">
    <property type="term" value="C:cytoplasm"/>
    <property type="evidence" value="ECO:0007669"/>
    <property type="project" value="UniProtKB-SubCell"/>
</dbReference>
<dbReference type="NCBIfam" id="NF009844">
    <property type="entry name" value="PRK13318.1-2"/>
    <property type="match status" value="1"/>
</dbReference>
<reference evidence="17 18" key="1">
    <citation type="submission" date="2019-09" db="EMBL/GenBank/DDBJ databases">
        <title>NBRP : Genome information of microbial organism related human and environment.</title>
        <authorList>
            <person name="Hattori M."/>
            <person name="Oshima K."/>
            <person name="Inaba H."/>
            <person name="Suda W."/>
            <person name="Sakamoto M."/>
            <person name="Iino T."/>
            <person name="Kitahara M."/>
            <person name="Oshida Y."/>
            <person name="Iida T."/>
            <person name="Kudo T."/>
            <person name="Itoh T."/>
            <person name="Ohkuma M."/>
        </authorList>
    </citation>
    <scope>NUCLEOTIDE SEQUENCE [LARGE SCALE GENOMIC DNA]</scope>
    <source>
        <strain evidence="17 18">Q-1</strain>
    </source>
</reference>
<evidence type="ECO:0000256" key="1">
    <source>
        <dbReference type="ARBA" id="ARBA00001206"/>
    </source>
</evidence>
<evidence type="ECO:0000256" key="6">
    <source>
        <dbReference type="ARBA" id="ARBA00012102"/>
    </source>
</evidence>